<evidence type="ECO:0000256" key="1">
    <source>
        <dbReference type="ARBA" id="ARBA00006068"/>
    </source>
</evidence>
<evidence type="ECO:0000313" key="4">
    <source>
        <dbReference type="EMBL" id="RED65042.1"/>
    </source>
</evidence>
<dbReference type="InterPro" id="IPR050922">
    <property type="entry name" value="LytR/CpsA/Psr_CW_biosynth"/>
</dbReference>
<feature type="region of interest" description="Disordered" evidence="2">
    <location>
        <begin position="57"/>
        <end position="97"/>
    </location>
</feature>
<gene>
    <name evidence="4" type="ORF">DFP95_102464</name>
</gene>
<dbReference type="Pfam" id="PF03816">
    <property type="entry name" value="LytR_cpsA_psr"/>
    <property type="match status" value="1"/>
</dbReference>
<name>A0A3D9ITG5_9BACL</name>
<dbReference type="PANTHER" id="PTHR33392:SF6">
    <property type="entry name" value="POLYISOPRENYL-TEICHOIC ACID--PEPTIDOGLYCAN TEICHOIC ACID TRANSFERASE TAGU"/>
    <property type="match status" value="1"/>
</dbReference>
<proteinExistence type="inferred from homology"/>
<keyword evidence="5" id="KW-1185">Reference proteome</keyword>
<organism evidence="4 5">
    <name type="scientific">Cohnella lupini</name>
    <dbReference type="NCBI Taxonomy" id="1294267"/>
    <lineage>
        <taxon>Bacteria</taxon>
        <taxon>Bacillati</taxon>
        <taxon>Bacillota</taxon>
        <taxon>Bacilli</taxon>
        <taxon>Bacillales</taxon>
        <taxon>Paenibacillaceae</taxon>
        <taxon>Cohnella</taxon>
    </lineage>
</organism>
<dbReference type="AlphaFoldDB" id="A0A3D9ITG5"/>
<dbReference type="Proteomes" id="UP000256869">
    <property type="component" value="Unassembled WGS sequence"/>
</dbReference>
<dbReference type="EMBL" id="QRDY01000002">
    <property type="protein sequence ID" value="RED65042.1"/>
    <property type="molecule type" value="Genomic_DNA"/>
</dbReference>
<dbReference type="NCBIfam" id="TIGR00350">
    <property type="entry name" value="lytR_cpsA_psr"/>
    <property type="match status" value="1"/>
</dbReference>
<feature type="domain" description="Cell envelope-related transcriptional attenuator" evidence="3">
    <location>
        <begin position="140"/>
        <end position="281"/>
    </location>
</feature>
<protein>
    <submittedName>
        <fullName evidence="4">LytR family transcriptional attenuator</fullName>
    </submittedName>
</protein>
<feature type="compositionally biased region" description="Polar residues" evidence="2">
    <location>
        <begin position="57"/>
        <end position="77"/>
    </location>
</feature>
<dbReference type="OrthoDB" id="27330at2"/>
<accession>A0A3D9ITG5</accession>
<comment type="similarity">
    <text evidence="1">Belongs to the LytR/CpsA/Psr (LCP) family.</text>
</comment>
<evidence type="ECO:0000256" key="2">
    <source>
        <dbReference type="SAM" id="MobiDB-lite"/>
    </source>
</evidence>
<sequence length="364" mass="40578">MKRALVIKIAVFSLLSLLVIALLSGGYVWYTMDKTMDAMYEPLPSKAWVAPLFENEPASQMQSTPPQTESTPNSAPVQITHDAEPSPSRLTNASIEEQPKRELAIDNKTAERLRHPSLKKKEPFSLLLLGVDERAGDRGRSDTMILLTINPKKNSAIAISIPRDTKTLMPNTGKYDKINHAYAFGGTSLSVDSVEQLFGVPIAFYMKTNMEGYVKIVDLLGGVDVTNNRDFTSVYHFPKGAQHLDGDQALAYIRMRKEDPQGDFGRTERQRAVLSNAVDRVTELNSIAKLPKLMSHLATNIRTNLTMQNMLDLALEYRPLIQNVETLSLKGIGETTNGIYYYSVSTKERQRIQTELLSRLGATS</sequence>
<dbReference type="PANTHER" id="PTHR33392">
    <property type="entry name" value="POLYISOPRENYL-TEICHOIC ACID--PEPTIDOGLYCAN TEICHOIC ACID TRANSFERASE TAGU"/>
    <property type="match status" value="1"/>
</dbReference>
<reference evidence="4 5" key="1">
    <citation type="submission" date="2018-07" db="EMBL/GenBank/DDBJ databases">
        <title>Genomic Encyclopedia of Type Strains, Phase III (KMG-III): the genomes of soil and plant-associated and newly described type strains.</title>
        <authorList>
            <person name="Whitman W."/>
        </authorList>
    </citation>
    <scope>NUCLEOTIDE SEQUENCE [LARGE SCALE GENOMIC DNA]</scope>
    <source>
        <strain evidence="4 5">CECT 8236</strain>
    </source>
</reference>
<evidence type="ECO:0000259" key="3">
    <source>
        <dbReference type="Pfam" id="PF03816"/>
    </source>
</evidence>
<comment type="caution">
    <text evidence="4">The sequence shown here is derived from an EMBL/GenBank/DDBJ whole genome shotgun (WGS) entry which is preliminary data.</text>
</comment>
<dbReference type="InterPro" id="IPR004474">
    <property type="entry name" value="LytR_CpsA_psr"/>
</dbReference>
<dbReference type="RefSeq" id="WP_115991774.1">
    <property type="nucleotide sequence ID" value="NZ_QRDY01000002.1"/>
</dbReference>
<evidence type="ECO:0000313" key="5">
    <source>
        <dbReference type="Proteomes" id="UP000256869"/>
    </source>
</evidence>
<dbReference type="Gene3D" id="3.40.630.190">
    <property type="entry name" value="LCP protein"/>
    <property type="match status" value="1"/>
</dbReference>